<evidence type="ECO:0000313" key="3">
    <source>
        <dbReference type="Proteomes" id="UP001341444"/>
    </source>
</evidence>
<evidence type="ECO:0000256" key="1">
    <source>
        <dbReference type="ARBA" id="ARBA00022596"/>
    </source>
</evidence>
<dbReference type="Gene3D" id="3.30.70.1380">
    <property type="entry name" value="Transcriptional regulatory protein pf0864 domain like"/>
    <property type="match status" value="1"/>
</dbReference>
<comment type="caution">
    <text evidence="2">The sequence shown here is derived from an EMBL/GenBank/DDBJ whole genome shotgun (WGS) entry which is preliminary data.</text>
</comment>
<dbReference type="Proteomes" id="UP001341444">
    <property type="component" value="Unassembled WGS sequence"/>
</dbReference>
<gene>
    <name evidence="2" type="ORF">P4T90_08065</name>
</gene>
<sequence length="158" mass="18515">MVFHHPPDNEHLDGHMLKMEVNLDDIPGEWLGFVMDLLLDAGANDVFYTPIYMKKNRPGVLLQMLCSIEKVNEMKEILFRETTTLGIRYYPITVHRLERVRREIITEWGTVRVKEGIHNGQLVQTAPEYEDCKLIAKNHQVPLKKVYEQVWKVLGREC</sequence>
<name>A0ABU6MF41_9BACI</name>
<dbReference type="InterPro" id="IPR002822">
    <property type="entry name" value="Ni_insertion"/>
</dbReference>
<keyword evidence="3" id="KW-1185">Reference proteome</keyword>
<reference evidence="2 3" key="1">
    <citation type="submission" date="2023-03" db="EMBL/GenBank/DDBJ databases">
        <title>Bacillus Genome Sequencing.</title>
        <authorList>
            <person name="Dunlap C."/>
        </authorList>
    </citation>
    <scope>NUCLEOTIDE SEQUENCE [LARGE SCALE GENOMIC DNA]</scope>
    <source>
        <strain evidence="2 3">B-23453</strain>
    </source>
</reference>
<dbReference type="EMBL" id="JARMAB010000009">
    <property type="protein sequence ID" value="MED1203049.1"/>
    <property type="molecule type" value="Genomic_DNA"/>
</dbReference>
<accession>A0ABU6MF41</accession>
<keyword evidence="1" id="KW-0533">Nickel</keyword>
<organism evidence="2 3">
    <name type="scientific">Heyndrickxia acidicola</name>
    <dbReference type="NCBI Taxonomy" id="209389"/>
    <lineage>
        <taxon>Bacteria</taxon>
        <taxon>Bacillati</taxon>
        <taxon>Bacillota</taxon>
        <taxon>Bacilli</taxon>
        <taxon>Bacillales</taxon>
        <taxon>Bacillaceae</taxon>
        <taxon>Heyndrickxia</taxon>
    </lineage>
</organism>
<proteinExistence type="predicted"/>
<dbReference type="Pfam" id="PF01969">
    <property type="entry name" value="Ni_insertion"/>
    <property type="match status" value="1"/>
</dbReference>
<dbReference type="RefSeq" id="WP_066266187.1">
    <property type="nucleotide sequence ID" value="NZ_JARMAB010000009.1"/>
</dbReference>
<evidence type="ECO:0000313" key="2">
    <source>
        <dbReference type="EMBL" id="MED1203049.1"/>
    </source>
</evidence>
<dbReference type="PANTHER" id="PTHR36566">
    <property type="entry name" value="NICKEL INSERTION PROTEIN-RELATED"/>
    <property type="match status" value="1"/>
</dbReference>
<protein>
    <submittedName>
        <fullName evidence="2">DUF111 family protein</fullName>
    </submittedName>
</protein>
<dbReference type="PANTHER" id="PTHR36566:SF1">
    <property type="entry name" value="PYRIDINIUM-3,5-BISTHIOCARBOXYLIC ACID MONONUCLEOTIDE NICKEL INSERTION PROTEIN"/>
    <property type="match status" value="1"/>
</dbReference>